<dbReference type="InterPro" id="IPR008183">
    <property type="entry name" value="Aldose_1/G6P_1-epimerase"/>
</dbReference>
<dbReference type="RefSeq" id="WP_267848369.1">
    <property type="nucleotide sequence ID" value="NZ_JAPMXC010000005.1"/>
</dbReference>
<dbReference type="SUPFAM" id="SSF74650">
    <property type="entry name" value="Galactose mutarotase-like"/>
    <property type="match status" value="1"/>
</dbReference>
<protein>
    <submittedName>
        <fullName evidence="1">Aldose epimerase</fullName>
    </submittedName>
</protein>
<dbReference type="Gene3D" id="2.70.98.10">
    <property type="match status" value="1"/>
</dbReference>
<dbReference type="Pfam" id="PF01263">
    <property type="entry name" value="Aldose_epim"/>
    <property type="match status" value="1"/>
</dbReference>
<dbReference type="PANTHER" id="PTHR11122:SF13">
    <property type="entry name" value="GLUCOSE-6-PHOSPHATE 1-EPIMERASE"/>
    <property type="match status" value="1"/>
</dbReference>
<gene>
    <name evidence="1" type="ORF">OVY01_14875</name>
</gene>
<comment type="caution">
    <text evidence="1">The sequence shown here is derived from an EMBL/GenBank/DDBJ whole genome shotgun (WGS) entry which is preliminary data.</text>
</comment>
<evidence type="ECO:0000313" key="2">
    <source>
        <dbReference type="Proteomes" id="UP001082899"/>
    </source>
</evidence>
<proteinExistence type="predicted"/>
<organism evidence="1 2">
    <name type="scientific">Robbsia betulipollinis</name>
    <dbReference type="NCBI Taxonomy" id="2981849"/>
    <lineage>
        <taxon>Bacteria</taxon>
        <taxon>Pseudomonadati</taxon>
        <taxon>Pseudomonadota</taxon>
        <taxon>Betaproteobacteria</taxon>
        <taxon>Burkholderiales</taxon>
        <taxon>Burkholderiaceae</taxon>
        <taxon>Robbsia</taxon>
    </lineage>
</organism>
<dbReference type="Proteomes" id="UP001082899">
    <property type="component" value="Unassembled WGS sequence"/>
</dbReference>
<reference evidence="1" key="1">
    <citation type="submission" date="2022-11" db="EMBL/GenBank/DDBJ databases">
        <title>Robbsia betulipollinis sp. nov., isolated from pollen of birch (Betula pendula).</title>
        <authorList>
            <person name="Shi H."/>
            <person name="Ambika Manirajan B."/>
            <person name="Ratering S."/>
            <person name="Geissler-Plaum R."/>
            <person name="Schnell S."/>
        </authorList>
    </citation>
    <scope>NUCLEOTIDE SEQUENCE</scope>
    <source>
        <strain evidence="1">Bb-Pol-6</strain>
    </source>
</reference>
<dbReference type="InterPro" id="IPR014718">
    <property type="entry name" value="GH-type_carb-bd"/>
</dbReference>
<name>A0ABT3ZPK8_9BURK</name>
<dbReference type="InterPro" id="IPR011013">
    <property type="entry name" value="Gal_mutarotase_sf_dom"/>
</dbReference>
<evidence type="ECO:0000313" key="1">
    <source>
        <dbReference type="EMBL" id="MCY0388476.1"/>
    </source>
</evidence>
<sequence length="319" mass="34845">MRFTDPDIIELGDARSALWVAPRAGGRLLCWRLNGHDVIYWPTQFDLSAPARIRGGNPLLFPFIGRHRVGATPNQWQDAAGAVHALPQHGFARDLPFDATVSADRQAVEMTLTSDARTHAGYPFDFTFSAHYRLDGNALTVTLETRNTGDVPLPYYAGHHFYFALPHGLRTASRLTLPPTLRCAQRSDGSISEPVAENAVYYPGDPQIQDQLHLLRQDAPQGTVTLEIPPLGRRIAIELATQPAAASSHVPWYAVTTWTESDTSDFYCVEPWLGLPNAIHHGQGLRWIPAGGIERASCTIVVTDDAVATAPSASLVPAT</sequence>
<accession>A0ABT3ZPK8</accession>
<dbReference type="PANTHER" id="PTHR11122">
    <property type="entry name" value="APOSPORY-ASSOCIATED PROTEIN C-RELATED"/>
    <property type="match status" value="1"/>
</dbReference>
<dbReference type="EMBL" id="JAPMXC010000005">
    <property type="protein sequence ID" value="MCY0388476.1"/>
    <property type="molecule type" value="Genomic_DNA"/>
</dbReference>
<keyword evidence="2" id="KW-1185">Reference proteome</keyword>